<gene>
    <name evidence="5" type="ORF">BIW11_05008</name>
</gene>
<evidence type="ECO:0000256" key="3">
    <source>
        <dbReference type="SAM" id="MobiDB-lite"/>
    </source>
</evidence>
<keyword evidence="2" id="KW-0040">ANK repeat</keyword>
<dbReference type="PANTHER" id="PTHR24123:SF141">
    <property type="entry name" value="ANKYRIN 2, ISOFORM U"/>
    <property type="match status" value="1"/>
</dbReference>
<dbReference type="AlphaFoldDB" id="A0A1V9WYJ2"/>
<feature type="compositionally biased region" description="Basic and acidic residues" evidence="3">
    <location>
        <begin position="266"/>
        <end position="279"/>
    </location>
</feature>
<feature type="domain" description="ZU5" evidence="4">
    <location>
        <begin position="39"/>
        <end position="196"/>
    </location>
</feature>
<dbReference type="OrthoDB" id="20872at2759"/>
<organism evidence="5 6">
    <name type="scientific">Tropilaelaps mercedesae</name>
    <dbReference type="NCBI Taxonomy" id="418985"/>
    <lineage>
        <taxon>Eukaryota</taxon>
        <taxon>Metazoa</taxon>
        <taxon>Ecdysozoa</taxon>
        <taxon>Arthropoda</taxon>
        <taxon>Chelicerata</taxon>
        <taxon>Arachnida</taxon>
        <taxon>Acari</taxon>
        <taxon>Parasitiformes</taxon>
        <taxon>Mesostigmata</taxon>
        <taxon>Gamasina</taxon>
        <taxon>Dermanyssoidea</taxon>
        <taxon>Laelapidae</taxon>
        <taxon>Tropilaelaps</taxon>
    </lineage>
</organism>
<feature type="region of interest" description="Disordered" evidence="3">
    <location>
        <begin position="242"/>
        <end position="282"/>
    </location>
</feature>
<feature type="region of interest" description="Disordered" evidence="3">
    <location>
        <begin position="397"/>
        <end position="424"/>
    </location>
</feature>
<dbReference type="FunFam" id="2.60.220.30:FF:000002">
    <property type="entry name" value="Ankyrin-3 isoform 2"/>
    <property type="match status" value="1"/>
</dbReference>
<dbReference type="PROSITE" id="PS51145">
    <property type="entry name" value="ZU5"/>
    <property type="match status" value="1"/>
</dbReference>
<comment type="caution">
    <text evidence="5">The sequence shown here is derived from an EMBL/GenBank/DDBJ whole genome shotgun (WGS) entry which is preliminary data.</text>
</comment>
<keyword evidence="6" id="KW-1185">Reference proteome</keyword>
<dbReference type="InterPro" id="IPR000906">
    <property type="entry name" value="ZU5_dom"/>
</dbReference>
<evidence type="ECO:0000256" key="1">
    <source>
        <dbReference type="ARBA" id="ARBA00022737"/>
    </source>
</evidence>
<dbReference type="STRING" id="418985.A0A1V9WYJ2"/>
<dbReference type="SMART" id="SM00218">
    <property type="entry name" value="ZU5"/>
    <property type="match status" value="1"/>
</dbReference>
<dbReference type="Gene3D" id="2.60.220.30">
    <property type="match status" value="2"/>
</dbReference>
<name>A0A1V9WYJ2_9ACAR</name>
<dbReference type="PANTHER" id="PTHR24123">
    <property type="entry name" value="ANKYRIN REPEAT-CONTAINING"/>
    <property type="match status" value="1"/>
</dbReference>
<dbReference type="InParanoid" id="A0A1V9WYJ2"/>
<evidence type="ECO:0000259" key="4">
    <source>
        <dbReference type="PROSITE" id="PS51145"/>
    </source>
</evidence>
<evidence type="ECO:0000256" key="2">
    <source>
        <dbReference type="ARBA" id="ARBA00023043"/>
    </source>
</evidence>
<feature type="compositionally biased region" description="Basic and acidic residues" evidence="3">
    <location>
        <begin position="634"/>
        <end position="664"/>
    </location>
</feature>
<protein>
    <recommendedName>
        <fullName evidence="4">ZU5 domain-containing protein</fullName>
    </recommendedName>
</protein>
<feature type="region of interest" description="Disordered" evidence="3">
    <location>
        <begin position="312"/>
        <end position="350"/>
    </location>
</feature>
<accession>A0A1V9WYJ2</accession>
<evidence type="ECO:0000313" key="6">
    <source>
        <dbReference type="Proteomes" id="UP000192247"/>
    </source>
</evidence>
<dbReference type="EMBL" id="MNPL01033038">
    <property type="protein sequence ID" value="OQR66299.1"/>
    <property type="molecule type" value="Genomic_DNA"/>
</dbReference>
<sequence length="757" mass="83250">MKNRYLGVIVLETSSPVSLRESSVVVVVFCNPPFSDCRFLVSFMVDARGGAMRGCRHSGVRVIIPPRRASMPMRVTCRFIRKEKLAHPPPLMEGEACAARIIEMGPASAKFLGPVVIEVPHFASLRGKEREIVILRSDNGESWKEHTTEATEDAVSEVLNGSFDAQELNAMQDFNTNRVTRILTTDFPQYFAVVCRNRQEVHSIGPEGGMVSSTVVSQVQAIFPDGALTKKIKVGLQVNKKKKQTVDQQRDSHLADTETLSDDLSIEPKKPRFGEKRPSDSTTVDIHEGVVVAPKEVTKTTAMTASFRPFGRSKKMNKAEPLAVAERPAKEDGDEQGPSTQSVPEIELPTDNVSDVATVVCESPLKSHTLSCSTPRPIGDSVVEELAISLMTFLNEDKLTHDDETEGSSQRKATPEPSPSGSLLARLTPSMKRHIEQASDVDEVPSSPKKQRLFRSRVLYRGKGKARKVGKNSPAKLPSPERLVLAEAEKVESKSVRSENLEVPNIIKNTQSMESIDLNSDTQSRKESATEVVKADTDDVQNVSQKKGFLMRLGRHRVASVGKVATDTEPTTPVGGVDQTAEPPLSDLEHSAKTSIVRRFRRQKSSSDTESAQDAANDVPVGGAKERRKKKAARPSDRLKVFSIFKKREHDGDVIIAEEPRGGEVEASAEVRTCEAEHRDENGDAKSDDAEKPSREEKSAKDDPKSESSPDPKGDQSEDKSVKRRKKKVLFSRFTMQRTNTDKQKKDSSASVDAAEG</sequence>
<evidence type="ECO:0000313" key="5">
    <source>
        <dbReference type="EMBL" id="OQR66299.1"/>
    </source>
</evidence>
<feature type="compositionally biased region" description="Basic and acidic residues" evidence="3">
    <location>
        <begin position="244"/>
        <end position="256"/>
    </location>
</feature>
<feature type="region of interest" description="Disordered" evidence="3">
    <location>
        <begin position="562"/>
        <end position="757"/>
    </location>
</feature>
<reference evidence="5 6" key="1">
    <citation type="journal article" date="2017" name="Gigascience">
        <title>Draft genome of the honey bee ectoparasitic mite, Tropilaelaps mercedesae, is shaped by the parasitic life history.</title>
        <authorList>
            <person name="Dong X."/>
            <person name="Armstrong S.D."/>
            <person name="Xia D."/>
            <person name="Makepeace B.L."/>
            <person name="Darby A.C."/>
            <person name="Kadowaki T."/>
        </authorList>
    </citation>
    <scope>NUCLEOTIDE SEQUENCE [LARGE SCALE GENOMIC DNA]</scope>
    <source>
        <strain evidence="5">Wuxi-XJTLU</strain>
    </source>
</reference>
<dbReference type="InterPro" id="IPR051165">
    <property type="entry name" value="Multifunctional_ANK_Repeat"/>
</dbReference>
<keyword evidence="1" id="KW-0677">Repeat</keyword>
<feature type="non-terminal residue" evidence="5">
    <location>
        <position position="757"/>
    </location>
</feature>
<dbReference type="Proteomes" id="UP000192247">
    <property type="component" value="Unassembled WGS sequence"/>
</dbReference>
<feature type="compositionally biased region" description="Basic and acidic residues" evidence="3">
    <location>
        <begin position="672"/>
        <end position="721"/>
    </location>
</feature>
<proteinExistence type="predicted"/>
<dbReference type="Pfam" id="PF00791">
    <property type="entry name" value="ZU5"/>
    <property type="match status" value="1"/>
</dbReference>